<dbReference type="EMBL" id="ML739067">
    <property type="protein sequence ID" value="KAE8354671.1"/>
    <property type="molecule type" value="Genomic_DNA"/>
</dbReference>
<keyword evidence="2" id="KW-1185">Reference proteome</keyword>
<accession>A0A5N6ZAJ1</accession>
<dbReference type="AlphaFoldDB" id="A0A5N6ZAJ1"/>
<evidence type="ECO:0000313" key="2">
    <source>
        <dbReference type="Proteomes" id="UP000327118"/>
    </source>
</evidence>
<proteinExistence type="predicted"/>
<reference evidence="2" key="1">
    <citation type="submission" date="2019-04" db="EMBL/GenBank/DDBJ databases">
        <title>Friends and foes A comparative genomics studyof 23 Aspergillus species from section Flavi.</title>
        <authorList>
            <consortium name="DOE Joint Genome Institute"/>
            <person name="Kjaerbolling I."/>
            <person name="Vesth T."/>
            <person name="Frisvad J.C."/>
            <person name="Nybo J.L."/>
            <person name="Theobald S."/>
            <person name="Kildgaard S."/>
            <person name="Isbrandt T."/>
            <person name="Kuo A."/>
            <person name="Sato A."/>
            <person name="Lyhne E.K."/>
            <person name="Kogle M.E."/>
            <person name="Wiebenga A."/>
            <person name="Kun R.S."/>
            <person name="Lubbers R.J."/>
            <person name="Makela M.R."/>
            <person name="Barry K."/>
            <person name="Chovatia M."/>
            <person name="Clum A."/>
            <person name="Daum C."/>
            <person name="Haridas S."/>
            <person name="He G."/>
            <person name="LaButti K."/>
            <person name="Lipzen A."/>
            <person name="Mondo S."/>
            <person name="Riley R."/>
            <person name="Salamov A."/>
            <person name="Simmons B.A."/>
            <person name="Magnuson J.K."/>
            <person name="Henrissat B."/>
            <person name="Mortensen U.H."/>
            <person name="Larsen T.O."/>
            <person name="Devries R.P."/>
            <person name="Grigoriev I.V."/>
            <person name="Machida M."/>
            <person name="Baker S.E."/>
            <person name="Andersen M.R."/>
        </authorList>
    </citation>
    <scope>NUCLEOTIDE SEQUENCE [LARGE SCALE GENOMIC DNA]</scope>
    <source>
        <strain evidence="2">CBS 553.77</strain>
    </source>
</reference>
<name>A0A5N6ZAJ1_9EURO</name>
<dbReference type="Proteomes" id="UP000327118">
    <property type="component" value="Unassembled WGS sequence"/>
</dbReference>
<organism evidence="1 2">
    <name type="scientific">Aspergillus coremiiformis</name>
    <dbReference type="NCBI Taxonomy" id="138285"/>
    <lineage>
        <taxon>Eukaryota</taxon>
        <taxon>Fungi</taxon>
        <taxon>Dikarya</taxon>
        <taxon>Ascomycota</taxon>
        <taxon>Pezizomycotina</taxon>
        <taxon>Eurotiomycetes</taxon>
        <taxon>Eurotiomycetidae</taxon>
        <taxon>Eurotiales</taxon>
        <taxon>Aspergillaceae</taxon>
        <taxon>Aspergillus</taxon>
        <taxon>Aspergillus subgen. Circumdati</taxon>
    </lineage>
</organism>
<dbReference type="OrthoDB" id="3830579at2759"/>
<protein>
    <submittedName>
        <fullName evidence="1">Uncharacterized protein</fullName>
    </submittedName>
</protein>
<gene>
    <name evidence="1" type="ORF">BDV28DRAFT_146874</name>
</gene>
<evidence type="ECO:0000313" key="1">
    <source>
        <dbReference type="EMBL" id="KAE8354671.1"/>
    </source>
</evidence>
<sequence length="225" mass="25261">MGPPLSEFIYFHVRSSVKPEDPSNEEGEALLRLFQTAKYQSSYESSAWGRTVEDENVLVWVVNWVDGHGGTQPRILAPYIEPDTQVSVIFTSLMPSINDTESLTTNPVTELVALSFPSSLTMDERWKLSGDLMAFRVALTEELAEGARPVSWAMAQLERPGTFEHEKSPSGRAILQLLAVGWESVEVHQAARETEEFQRTIAPIREKMIPSVPPFGMKHVSFRKI</sequence>